<dbReference type="PANTHER" id="PTHR47959">
    <property type="entry name" value="ATP-DEPENDENT RNA HELICASE RHLE-RELATED"/>
    <property type="match status" value="1"/>
</dbReference>
<dbReference type="PROSITE" id="PS51194">
    <property type="entry name" value="HELICASE_CTER"/>
    <property type="match status" value="1"/>
</dbReference>
<dbReference type="InterPro" id="IPR001650">
    <property type="entry name" value="Helicase_C-like"/>
</dbReference>
<dbReference type="AlphaFoldDB" id="A0A6C0DQK3"/>
<dbReference type="InterPro" id="IPR014001">
    <property type="entry name" value="Helicase_ATP-bd"/>
</dbReference>
<dbReference type="GO" id="GO:0005829">
    <property type="term" value="C:cytosol"/>
    <property type="evidence" value="ECO:0007669"/>
    <property type="project" value="TreeGrafter"/>
</dbReference>
<organism evidence="8">
    <name type="scientific">viral metagenome</name>
    <dbReference type="NCBI Taxonomy" id="1070528"/>
    <lineage>
        <taxon>unclassified sequences</taxon>
        <taxon>metagenomes</taxon>
        <taxon>organismal metagenomes</taxon>
    </lineage>
</organism>
<keyword evidence="2" id="KW-0378">Hydrolase</keyword>
<dbReference type="InterPro" id="IPR050079">
    <property type="entry name" value="DEAD_box_RNA_helicase"/>
</dbReference>
<dbReference type="InterPro" id="IPR014014">
    <property type="entry name" value="RNA_helicase_DEAD_Q_motif"/>
</dbReference>
<dbReference type="SUPFAM" id="SSF52540">
    <property type="entry name" value="P-loop containing nucleoside triphosphate hydrolases"/>
    <property type="match status" value="1"/>
</dbReference>
<dbReference type="InterPro" id="IPR027417">
    <property type="entry name" value="P-loop_NTPase"/>
</dbReference>
<keyword evidence="4" id="KW-0067">ATP-binding</keyword>
<evidence type="ECO:0000259" key="7">
    <source>
        <dbReference type="PROSITE" id="PS51195"/>
    </source>
</evidence>
<evidence type="ECO:0000256" key="2">
    <source>
        <dbReference type="ARBA" id="ARBA00022801"/>
    </source>
</evidence>
<feature type="domain" description="DEAD-box RNA helicase Q" evidence="7">
    <location>
        <begin position="19"/>
        <end position="47"/>
    </location>
</feature>
<accession>A0A6C0DQK3</accession>
<evidence type="ECO:0008006" key="9">
    <source>
        <dbReference type="Google" id="ProtNLM"/>
    </source>
</evidence>
<dbReference type="Gene3D" id="3.40.50.300">
    <property type="entry name" value="P-loop containing nucleotide triphosphate hydrolases"/>
    <property type="match status" value="2"/>
</dbReference>
<dbReference type="PROSITE" id="PS51192">
    <property type="entry name" value="HELICASE_ATP_BIND_1"/>
    <property type="match status" value="1"/>
</dbReference>
<keyword evidence="3" id="KW-0347">Helicase</keyword>
<evidence type="ECO:0000313" key="8">
    <source>
        <dbReference type="EMBL" id="QHT18460.1"/>
    </source>
</evidence>
<dbReference type="GO" id="GO:0005524">
    <property type="term" value="F:ATP binding"/>
    <property type="evidence" value="ECO:0007669"/>
    <property type="project" value="UniProtKB-KW"/>
</dbReference>
<dbReference type="SMART" id="SM00490">
    <property type="entry name" value="HELICc"/>
    <property type="match status" value="1"/>
</dbReference>
<dbReference type="PANTHER" id="PTHR47959:SF1">
    <property type="entry name" value="ATP-DEPENDENT RNA HELICASE DBPA"/>
    <property type="match status" value="1"/>
</dbReference>
<evidence type="ECO:0000256" key="1">
    <source>
        <dbReference type="ARBA" id="ARBA00022741"/>
    </source>
</evidence>
<dbReference type="GO" id="GO:0003676">
    <property type="term" value="F:nucleic acid binding"/>
    <property type="evidence" value="ECO:0007669"/>
    <property type="project" value="InterPro"/>
</dbReference>
<name>A0A6C0DQK3_9ZZZZ</name>
<feature type="domain" description="Helicase ATP-binding" evidence="5">
    <location>
        <begin position="50"/>
        <end position="221"/>
    </location>
</feature>
<dbReference type="Pfam" id="PF00271">
    <property type="entry name" value="Helicase_C"/>
    <property type="match status" value="1"/>
</dbReference>
<keyword evidence="1" id="KW-0547">Nucleotide-binding</keyword>
<dbReference type="SMART" id="SM00487">
    <property type="entry name" value="DEXDc"/>
    <property type="match status" value="1"/>
</dbReference>
<feature type="domain" description="Helicase C-terminal" evidence="6">
    <location>
        <begin position="232"/>
        <end position="393"/>
    </location>
</feature>
<reference evidence="8" key="1">
    <citation type="journal article" date="2020" name="Nature">
        <title>Giant virus diversity and host interactions through global metagenomics.</title>
        <authorList>
            <person name="Schulz F."/>
            <person name="Roux S."/>
            <person name="Paez-Espino D."/>
            <person name="Jungbluth S."/>
            <person name="Walsh D.A."/>
            <person name="Denef V.J."/>
            <person name="McMahon K.D."/>
            <person name="Konstantinidis K.T."/>
            <person name="Eloe-Fadrosh E.A."/>
            <person name="Kyrpides N.C."/>
            <person name="Woyke T."/>
        </authorList>
    </citation>
    <scope>NUCLEOTIDE SEQUENCE</scope>
    <source>
        <strain evidence="8">GVMAG-M-3300023174-46</strain>
    </source>
</reference>
<proteinExistence type="predicted"/>
<evidence type="ECO:0000259" key="5">
    <source>
        <dbReference type="PROSITE" id="PS51192"/>
    </source>
</evidence>
<dbReference type="PROSITE" id="PS51195">
    <property type="entry name" value="Q_MOTIF"/>
    <property type="match status" value="1"/>
</dbReference>
<sequence>MTTIETTNFVESPDVESVKSFDNMELPDILLRGIYSFGFERPSGIQGKAIIPMSKGRDIIAQAQSGTGKTGTFVIGSLSRVDPSIKAPQVLILVHTHELADQIAKVATTIGSYMQLQVLCAIGGSNVRENMKALEGGAQFIVGTPGRIYDLVNRNVLDRSNIRVLIMDEADQMLEDLFYKQVMCILQKGFPEQTQVALFSATMPSEVIEVANTILRNPVRILMNPEAVPLDGIDQFYIDIQREDHKFECICDLYKHLNITQALIFCNKRQKAELLMEKMSAQGYPISCIHGEMEKTERTRRLNEFRTGATRVLISTDLLARGIDVQQVSLVINYELPSNRENYIHRIGRSGRFGRKGTAINLILPEEEPVLKDLVETFGLNIKPMPQDISKLIV</sequence>
<dbReference type="EMBL" id="MN739656">
    <property type="protein sequence ID" value="QHT18460.1"/>
    <property type="molecule type" value="Genomic_DNA"/>
</dbReference>
<protein>
    <recommendedName>
        <fullName evidence="9">Helicase</fullName>
    </recommendedName>
</protein>
<evidence type="ECO:0000259" key="6">
    <source>
        <dbReference type="PROSITE" id="PS51194"/>
    </source>
</evidence>
<dbReference type="Pfam" id="PF00270">
    <property type="entry name" value="DEAD"/>
    <property type="match status" value="1"/>
</dbReference>
<dbReference type="GO" id="GO:0016787">
    <property type="term" value="F:hydrolase activity"/>
    <property type="evidence" value="ECO:0007669"/>
    <property type="project" value="UniProtKB-KW"/>
</dbReference>
<evidence type="ECO:0000256" key="3">
    <source>
        <dbReference type="ARBA" id="ARBA00022806"/>
    </source>
</evidence>
<evidence type="ECO:0000256" key="4">
    <source>
        <dbReference type="ARBA" id="ARBA00022840"/>
    </source>
</evidence>
<dbReference type="GO" id="GO:0003724">
    <property type="term" value="F:RNA helicase activity"/>
    <property type="evidence" value="ECO:0007669"/>
    <property type="project" value="InterPro"/>
</dbReference>
<dbReference type="CDD" id="cd18787">
    <property type="entry name" value="SF2_C_DEAD"/>
    <property type="match status" value="1"/>
</dbReference>
<dbReference type="InterPro" id="IPR011545">
    <property type="entry name" value="DEAD/DEAH_box_helicase_dom"/>
</dbReference>